<evidence type="ECO:0000313" key="2">
    <source>
        <dbReference type="EMBL" id="KAF8908565.1"/>
    </source>
</evidence>
<dbReference type="SUPFAM" id="SSF103473">
    <property type="entry name" value="MFS general substrate transporter"/>
    <property type="match status" value="1"/>
</dbReference>
<protein>
    <recommendedName>
        <fullName evidence="4">MFS transporter</fullName>
    </recommendedName>
</protein>
<keyword evidence="1" id="KW-0472">Membrane</keyword>
<name>A0A9P5NVY4_GYMJU</name>
<dbReference type="Proteomes" id="UP000724874">
    <property type="component" value="Unassembled WGS sequence"/>
</dbReference>
<feature type="non-terminal residue" evidence="2">
    <location>
        <position position="73"/>
    </location>
</feature>
<proteinExistence type="predicted"/>
<dbReference type="InterPro" id="IPR036259">
    <property type="entry name" value="MFS_trans_sf"/>
</dbReference>
<feature type="transmembrane region" description="Helical" evidence="1">
    <location>
        <begin position="25"/>
        <end position="44"/>
    </location>
</feature>
<keyword evidence="3" id="KW-1185">Reference proteome</keyword>
<gene>
    <name evidence="2" type="ORF">CPB84DRAFT_1674125</name>
</gene>
<evidence type="ECO:0008006" key="4">
    <source>
        <dbReference type="Google" id="ProtNLM"/>
    </source>
</evidence>
<sequence length="73" mass="8079">ASGKAGAIISTLAFNTLSERIGTPAVLWIFFGCCIVGAVFTLLLPEVKGCDPDLLFEEEIRERKARLHKMEKR</sequence>
<comment type="caution">
    <text evidence="2">The sequence shown here is derived from an EMBL/GenBank/DDBJ whole genome shotgun (WGS) entry which is preliminary data.</text>
</comment>
<organism evidence="2 3">
    <name type="scientific">Gymnopilus junonius</name>
    <name type="common">Spectacular rustgill mushroom</name>
    <name type="synonym">Gymnopilus spectabilis subsp. junonius</name>
    <dbReference type="NCBI Taxonomy" id="109634"/>
    <lineage>
        <taxon>Eukaryota</taxon>
        <taxon>Fungi</taxon>
        <taxon>Dikarya</taxon>
        <taxon>Basidiomycota</taxon>
        <taxon>Agaricomycotina</taxon>
        <taxon>Agaricomycetes</taxon>
        <taxon>Agaricomycetidae</taxon>
        <taxon>Agaricales</taxon>
        <taxon>Agaricineae</taxon>
        <taxon>Hymenogastraceae</taxon>
        <taxon>Gymnopilus</taxon>
    </lineage>
</organism>
<dbReference type="Gene3D" id="1.20.1250.20">
    <property type="entry name" value="MFS general substrate transporter like domains"/>
    <property type="match status" value="1"/>
</dbReference>
<dbReference type="OrthoDB" id="2997911at2759"/>
<keyword evidence="1" id="KW-0812">Transmembrane</keyword>
<evidence type="ECO:0000313" key="3">
    <source>
        <dbReference type="Proteomes" id="UP000724874"/>
    </source>
</evidence>
<accession>A0A9P5NVY4</accession>
<evidence type="ECO:0000256" key="1">
    <source>
        <dbReference type="SAM" id="Phobius"/>
    </source>
</evidence>
<dbReference type="AlphaFoldDB" id="A0A9P5NVY4"/>
<keyword evidence="1" id="KW-1133">Transmembrane helix</keyword>
<reference evidence="2" key="1">
    <citation type="submission" date="2020-11" db="EMBL/GenBank/DDBJ databases">
        <authorList>
            <consortium name="DOE Joint Genome Institute"/>
            <person name="Ahrendt S."/>
            <person name="Riley R."/>
            <person name="Andreopoulos W."/>
            <person name="LaButti K."/>
            <person name="Pangilinan J."/>
            <person name="Ruiz-duenas F.J."/>
            <person name="Barrasa J.M."/>
            <person name="Sanchez-Garcia M."/>
            <person name="Camarero S."/>
            <person name="Miyauchi S."/>
            <person name="Serrano A."/>
            <person name="Linde D."/>
            <person name="Babiker R."/>
            <person name="Drula E."/>
            <person name="Ayuso-Fernandez I."/>
            <person name="Pacheco R."/>
            <person name="Padilla G."/>
            <person name="Ferreira P."/>
            <person name="Barriuso J."/>
            <person name="Kellner H."/>
            <person name="Castanera R."/>
            <person name="Alfaro M."/>
            <person name="Ramirez L."/>
            <person name="Pisabarro A.G."/>
            <person name="Kuo A."/>
            <person name="Tritt A."/>
            <person name="Lipzen A."/>
            <person name="He G."/>
            <person name="Yan M."/>
            <person name="Ng V."/>
            <person name="Cullen D."/>
            <person name="Martin F."/>
            <person name="Rosso M.-N."/>
            <person name="Henrissat B."/>
            <person name="Hibbett D."/>
            <person name="Martinez A.T."/>
            <person name="Grigoriev I.V."/>
        </authorList>
    </citation>
    <scope>NUCLEOTIDE SEQUENCE</scope>
    <source>
        <strain evidence="2">AH 44721</strain>
    </source>
</reference>
<dbReference type="EMBL" id="JADNYJ010000011">
    <property type="protein sequence ID" value="KAF8908565.1"/>
    <property type="molecule type" value="Genomic_DNA"/>
</dbReference>